<dbReference type="EMBL" id="CP120682">
    <property type="protein sequence ID" value="WKN34081.1"/>
    <property type="molecule type" value="Genomic_DNA"/>
</dbReference>
<evidence type="ECO:0000313" key="2">
    <source>
        <dbReference type="EMBL" id="WKN34081.1"/>
    </source>
</evidence>
<protein>
    <submittedName>
        <fullName evidence="2">DUF998 domain-containing protein</fullName>
    </submittedName>
</protein>
<accession>A0AA49GKX2</accession>
<reference evidence="2" key="1">
    <citation type="journal article" date="2023" name="Comput. Struct. Biotechnol. J.">
        <title>Discovery of a novel marine Bacteroidetes with a rich repertoire of carbohydrate-active enzymes.</title>
        <authorList>
            <person name="Chen B."/>
            <person name="Liu G."/>
            <person name="Chen Q."/>
            <person name="Wang H."/>
            <person name="Liu L."/>
            <person name="Tang K."/>
        </authorList>
    </citation>
    <scope>NUCLEOTIDE SEQUENCE</scope>
    <source>
        <strain evidence="2">TK19036</strain>
    </source>
</reference>
<gene>
    <name evidence="2" type="ORF">K4G66_17010</name>
</gene>
<sequence>MTARQFALIGLSAPIIFWVTYGIMSFLRPEYSFMTKAISELGSVDAPDKWVWNMIGYTLVGGMISVYSFGLFRDVSDGQGSRWPLIGFVLSGLFMALSGVFPGDFEDRQSTTMLLHTLGSFGSYIFFLVGAFTYPKLMRRSTYWQGAVRPLLLFTWLTILFGAWPFVFTNIPAVGQRLVFFFYLLWVFYTALKLYQRPASAR</sequence>
<dbReference type="Pfam" id="PF06197">
    <property type="entry name" value="DUF998"/>
    <property type="match status" value="1"/>
</dbReference>
<dbReference type="InterPro" id="IPR009339">
    <property type="entry name" value="DUF998"/>
</dbReference>
<name>A0AA49GKX2_9BACT</name>
<keyword evidence="1" id="KW-0472">Membrane</keyword>
<proteinExistence type="predicted"/>
<organism evidence="2">
    <name type="scientific">Roseihalotalea indica</name>
    <dbReference type="NCBI Taxonomy" id="2867963"/>
    <lineage>
        <taxon>Bacteria</taxon>
        <taxon>Pseudomonadati</taxon>
        <taxon>Bacteroidota</taxon>
        <taxon>Cytophagia</taxon>
        <taxon>Cytophagales</taxon>
        <taxon>Catalimonadaceae</taxon>
        <taxon>Roseihalotalea</taxon>
    </lineage>
</organism>
<feature type="transmembrane region" description="Helical" evidence="1">
    <location>
        <begin position="174"/>
        <end position="192"/>
    </location>
</feature>
<reference evidence="2" key="2">
    <citation type="journal article" date="2024" name="Antonie Van Leeuwenhoek">
        <title>Roseihalotalea indica gen. nov., sp. nov., a halophilic Bacteroidetes from mesopelagic Southwest Indian Ocean with higher carbohydrate metabolic potential.</title>
        <authorList>
            <person name="Chen B."/>
            <person name="Zhang M."/>
            <person name="Lin D."/>
            <person name="Ye J."/>
            <person name="Tang K."/>
        </authorList>
    </citation>
    <scope>NUCLEOTIDE SEQUENCE</scope>
    <source>
        <strain evidence="2">TK19036</strain>
    </source>
</reference>
<keyword evidence="1" id="KW-0812">Transmembrane</keyword>
<feature type="transmembrane region" description="Helical" evidence="1">
    <location>
        <begin position="113"/>
        <end position="134"/>
    </location>
</feature>
<feature type="transmembrane region" description="Helical" evidence="1">
    <location>
        <begin position="146"/>
        <end position="168"/>
    </location>
</feature>
<feature type="transmembrane region" description="Helical" evidence="1">
    <location>
        <begin position="7"/>
        <end position="27"/>
    </location>
</feature>
<keyword evidence="1" id="KW-1133">Transmembrane helix</keyword>
<dbReference type="AlphaFoldDB" id="A0AA49GKX2"/>
<feature type="transmembrane region" description="Helical" evidence="1">
    <location>
        <begin position="50"/>
        <end position="71"/>
    </location>
</feature>
<feature type="transmembrane region" description="Helical" evidence="1">
    <location>
        <begin position="83"/>
        <end position="101"/>
    </location>
</feature>
<evidence type="ECO:0000256" key="1">
    <source>
        <dbReference type="SAM" id="Phobius"/>
    </source>
</evidence>